<dbReference type="PROSITE" id="PS01040">
    <property type="entry name" value="SBP_BACTERIAL_5"/>
    <property type="match status" value="1"/>
</dbReference>
<dbReference type="PROSITE" id="PS51257">
    <property type="entry name" value="PROKAR_LIPOPROTEIN"/>
    <property type="match status" value="1"/>
</dbReference>
<dbReference type="InterPro" id="IPR030678">
    <property type="entry name" value="Peptide/Ni-bd"/>
</dbReference>
<proteinExistence type="inferred from homology"/>
<evidence type="ECO:0000259" key="7">
    <source>
        <dbReference type="Pfam" id="PF00496"/>
    </source>
</evidence>
<dbReference type="InterPro" id="IPR000914">
    <property type="entry name" value="SBP_5_dom"/>
</dbReference>
<dbReference type="FunFam" id="3.10.105.10:FF:000001">
    <property type="entry name" value="Oligopeptide ABC transporter, oligopeptide-binding protein"/>
    <property type="match status" value="1"/>
</dbReference>
<feature type="chain" id="PRO_5038501274" evidence="6">
    <location>
        <begin position="21"/>
        <end position="548"/>
    </location>
</feature>
<dbReference type="STRING" id="54914.AV540_10510"/>
<evidence type="ECO:0000256" key="4">
    <source>
        <dbReference type="ARBA" id="ARBA00022729"/>
    </source>
</evidence>
<dbReference type="PIRSF" id="PIRSF002741">
    <property type="entry name" value="MppA"/>
    <property type="match status" value="1"/>
</dbReference>
<keyword evidence="4 6" id="KW-0732">Signal</keyword>
<dbReference type="InterPro" id="IPR039424">
    <property type="entry name" value="SBP_5"/>
</dbReference>
<dbReference type="Pfam" id="PF00496">
    <property type="entry name" value="SBP_bac_5"/>
    <property type="match status" value="1"/>
</dbReference>
<evidence type="ECO:0000256" key="3">
    <source>
        <dbReference type="ARBA" id="ARBA00022448"/>
    </source>
</evidence>
<keyword evidence="5" id="KW-0653">Protein transport</keyword>
<comment type="similarity">
    <text evidence="2">Belongs to the bacterial solute-binding protein 5 family.</text>
</comment>
<dbReference type="GO" id="GO:0030288">
    <property type="term" value="C:outer membrane-bounded periplasmic space"/>
    <property type="evidence" value="ECO:0007669"/>
    <property type="project" value="UniProtKB-ARBA"/>
</dbReference>
<dbReference type="CDD" id="cd08504">
    <property type="entry name" value="PBP2_OppA"/>
    <property type="match status" value="1"/>
</dbReference>
<dbReference type="RefSeq" id="WP_122963872.1">
    <property type="nucleotide sequence ID" value="NZ_BJMH01000020.1"/>
</dbReference>
<dbReference type="Gene3D" id="3.10.105.10">
    <property type="entry name" value="Dipeptide-binding Protein, Domain 3"/>
    <property type="match status" value="1"/>
</dbReference>
<protein>
    <submittedName>
        <fullName evidence="8">Peptide ABC transporter substrate-binding protein</fullName>
    </submittedName>
</protein>
<organism evidence="8 9">
    <name type="scientific">Brevibacillus parabrevis</name>
    <dbReference type="NCBI Taxonomy" id="54914"/>
    <lineage>
        <taxon>Bacteria</taxon>
        <taxon>Bacillati</taxon>
        <taxon>Bacillota</taxon>
        <taxon>Bacilli</taxon>
        <taxon>Bacillales</taxon>
        <taxon>Paenibacillaceae</taxon>
        <taxon>Brevibacillus</taxon>
    </lineage>
</organism>
<dbReference type="SUPFAM" id="SSF53850">
    <property type="entry name" value="Periplasmic binding protein-like II"/>
    <property type="match status" value="1"/>
</dbReference>
<keyword evidence="9" id="KW-1185">Reference proteome</keyword>
<dbReference type="Proteomes" id="UP000316882">
    <property type="component" value="Unassembled WGS sequence"/>
</dbReference>
<evidence type="ECO:0000256" key="6">
    <source>
        <dbReference type="SAM" id="SignalP"/>
    </source>
</evidence>
<dbReference type="Gene3D" id="3.40.190.10">
    <property type="entry name" value="Periplasmic binding protein-like II"/>
    <property type="match status" value="1"/>
</dbReference>
<dbReference type="Gene3D" id="3.90.76.10">
    <property type="entry name" value="Dipeptide-binding Protein, Domain 1"/>
    <property type="match status" value="1"/>
</dbReference>
<comment type="subcellular location">
    <subcellularLocation>
        <location evidence="1">Cell membrane</location>
        <topology evidence="1">Lipid-anchor</topology>
    </subcellularLocation>
</comment>
<gene>
    <name evidence="8" type="ORF">BPA01_37650</name>
</gene>
<evidence type="ECO:0000256" key="1">
    <source>
        <dbReference type="ARBA" id="ARBA00004193"/>
    </source>
</evidence>
<evidence type="ECO:0000313" key="8">
    <source>
        <dbReference type="EMBL" id="GEB34185.1"/>
    </source>
</evidence>
<evidence type="ECO:0000256" key="5">
    <source>
        <dbReference type="ARBA" id="ARBA00022856"/>
    </source>
</evidence>
<dbReference type="GO" id="GO:0043190">
    <property type="term" value="C:ATP-binding cassette (ABC) transporter complex"/>
    <property type="evidence" value="ECO:0007669"/>
    <property type="project" value="InterPro"/>
</dbReference>
<evidence type="ECO:0000313" key="9">
    <source>
        <dbReference type="Proteomes" id="UP000316882"/>
    </source>
</evidence>
<feature type="signal peptide" evidence="6">
    <location>
        <begin position="1"/>
        <end position="20"/>
    </location>
</feature>
<dbReference type="GO" id="GO:0015833">
    <property type="term" value="P:peptide transport"/>
    <property type="evidence" value="ECO:0007669"/>
    <property type="project" value="UniProtKB-KW"/>
</dbReference>
<comment type="caution">
    <text evidence="8">The sequence shown here is derived from an EMBL/GenBank/DDBJ whole genome shotgun (WGS) entry which is preliminary data.</text>
</comment>
<dbReference type="FunFam" id="3.90.76.10:FF:000001">
    <property type="entry name" value="Oligopeptide ABC transporter substrate-binding protein"/>
    <property type="match status" value="1"/>
</dbReference>
<name>A0A4Y3PMU9_BREPA</name>
<evidence type="ECO:0000256" key="2">
    <source>
        <dbReference type="ARBA" id="ARBA00005695"/>
    </source>
</evidence>
<dbReference type="GO" id="GO:1904680">
    <property type="term" value="F:peptide transmembrane transporter activity"/>
    <property type="evidence" value="ECO:0007669"/>
    <property type="project" value="TreeGrafter"/>
</dbReference>
<dbReference type="PANTHER" id="PTHR30290">
    <property type="entry name" value="PERIPLASMIC BINDING COMPONENT OF ABC TRANSPORTER"/>
    <property type="match status" value="1"/>
</dbReference>
<keyword evidence="5" id="KW-0571">Peptide transport</keyword>
<dbReference type="InterPro" id="IPR023765">
    <property type="entry name" value="SBP_5_CS"/>
</dbReference>
<keyword evidence="3" id="KW-0813">Transport</keyword>
<dbReference type="EMBL" id="BJMH01000020">
    <property type="protein sequence ID" value="GEB34185.1"/>
    <property type="molecule type" value="Genomic_DNA"/>
</dbReference>
<accession>A0A4Y3PMU9</accession>
<dbReference type="AlphaFoldDB" id="A0A4Y3PMU9"/>
<feature type="domain" description="Solute-binding protein family 5" evidence="7">
    <location>
        <begin position="88"/>
        <end position="469"/>
    </location>
</feature>
<sequence length="548" mass="61780">MKKKLLTAAALLMLVVPGLAACSKDTPAASDTKTGQTTTQAAAIKQEVTANLKGEPYTLDPAFASDSTSYWVIDHLYEGLYRYNDKGELVEGAAEKIEISPDGKTYTFHIRKGLKWSNGDALTAKDFEFAWKRVLDPQTAAYEPSALYYIEGAEEYNTGKGPLDKVKISTPDEYTLVVGLKNPASFFPKVAIGRPYLPVNPKVVQADKNWAGEAKSIVTNGAYKVGAWEHNNELTLAKNDQYWEKDAVTMETVHFKMVNDATTAYQMYKTGKLDLIDTLPTDVIEQEKGKDEYKAVADFGVYTYTFNTSAEPFNNAKIRRAFTIAIDREAITNNITKGDQKAAYGYVAYGVTTPSGKDFRDEVAPYYSNDPAEAKKLLEEGMKEQGWSTLPAVTLKYSTGETHKKVAEALQEMFRKNLGVEIKLEHQEWKTYIDTYKQMNFQIARMGWTGSYLDPLAVLELYTSKSSSNFTKWENAKYDQLIEQARVEQDQEKRNKLLHEAEDVLMAELPIIPVYFYTQNYLNSKKIEGIQYSVTREPDFRQAKKVAE</sequence>
<dbReference type="PANTHER" id="PTHR30290:SF79">
    <property type="entry name" value="DIPEPTIDE-BINDING PROTEIN DPPE"/>
    <property type="match status" value="1"/>
</dbReference>
<reference evidence="8 9" key="1">
    <citation type="submission" date="2019-06" db="EMBL/GenBank/DDBJ databases">
        <title>Whole genome shotgun sequence of Brevibacillus parabrevis NBRC 12334.</title>
        <authorList>
            <person name="Hosoyama A."/>
            <person name="Uohara A."/>
            <person name="Ohji S."/>
            <person name="Ichikawa N."/>
        </authorList>
    </citation>
    <scope>NUCLEOTIDE SEQUENCE [LARGE SCALE GENOMIC DNA]</scope>
    <source>
        <strain evidence="8 9">NBRC 12334</strain>
    </source>
</reference>